<evidence type="ECO:0000313" key="3">
    <source>
        <dbReference type="Proteomes" id="UP001285154"/>
    </source>
</evidence>
<keyword evidence="1" id="KW-1133">Transmembrane helix</keyword>
<evidence type="ECO:0008006" key="4">
    <source>
        <dbReference type="Google" id="ProtNLM"/>
    </source>
</evidence>
<dbReference type="Proteomes" id="UP001285154">
    <property type="component" value="Unassembled WGS sequence"/>
</dbReference>
<evidence type="ECO:0000313" key="2">
    <source>
        <dbReference type="EMBL" id="MDX8533814.1"/>
    </source>
</evidence>
<accession>A0ABU5ABA5</accession>
<dbReference type="RefSeq" id="WP_320250955.1">
    <property type="nucleotide sequence ID" value="NZ_JAVIIQ010000009.1"/>
</dbReference>
<sequence length="97" mass="10199">MFLHLDTTWLLFAFAIIAAFGFFFGTLLDAIMKEGAFGPSGNTLLFIVGFFVAVVVAHKHGISLSDLRLAVAWGLGGAFGLISVLALIKAGLARLGS</sequence>
<organism evidence="2 3">
    <name type="scientific">Mesorhizobium vachelliae</name>
    <dbReference type="NCBI Taxonomy" id="3072309"/>
    <lineage>
        <taxon>Bacteria</taxon>
        <taxon>Pseudomonadati</taxon>
        <taxon>Pseudomonadota</taxon>
        <taxon>Alphaproteobacteria</taxon>
        <taxon>Hyphomicrobiales</taxon>
        <taxon>Phyllobacteriaceae</taxon>
        <taxon>Mesorhizobium</taxon>
    </lineage>
</organism>
<feature type="transmembrane region" description="Helical" evidence="1">
    <location>
        <begin position="43"/>
        <end position="61"/>
    </location>
</feature>
<reference evidence="2 3" key="1">
    <citation type="submission" date="2023-08" db="EMBL/GenBank/DDBJ databases">
        <title>Implementing the SeqCode for naming new Mesorhizobium species isolated from Vachellia karroo root nodules.</title>
        <authorList>
            <person name="Van Lill M."/>
        </authorList>
    </citation>
    <scope>NUCLEOTIDE SEQUENCE [LARGE SCALE GENOMIC DNA]</scope>
    <source>
        <strain evidence="2 3">VK25D</strain>
    </source>
</reference>
<dbReference type="EMBL" id="JAVIIQ010000009">
    <property type="protein sequence ID" value="MDX8533814.1"/>
    <property type="molecule type" value="Genomic_DNA"/>
</dbReference>
<comment type="caution">
    <text evidence="2">The sequence shown here is derived from an EMBL/GenBank/DDBJ whole genome shotgun (WGS) entry which is preliminary data.</text>
</comment>
<name>A0ABU5ABA5_9HYPH</name>
<keyword evidence="1" id="KW-0812">Transmembrane</keyword>
<proteinExistence type="predicted"/>
<gene>
    <name evidence="2" type="ORF">RFM42_22680</name>
</gene>
<keyword evidence="1" id="KW-0472">Membrane</keyword>
<evidence type="ECO:0000256" key="1">
    <source>
        <dbReference type="SAM" id="Phobius"/>
    </source>
</evidence>
<feature type="transmembrane region" description="Helical" evidence="1">
    <location>
        <begin position="12"/>
        <end position="31"/>
    </location>
</feature>
<keyword evidence="3" id="KW-1185">Reference proteome</keyword>
<protein>
    <recommendedName>
        <fullName evidence="4">GlsB/YeaQ/YmgE family stress response membrane protein</fullName>
    </recommendedName>
</protein>
<feature type="transmembrane region" description="Helical" evidence="1">
    <location>
        <begin position="67"/>
        <end position="88"/>
    </location>
</feature>